<keyword evidence="1" id="KW-0067">ATP-binding</keyword>
<dbReference type="InterPro" id="IPR013815">
    <property type="entry name" value="ATP_grasp_subdomain_1"/>
</dbReference>
<dbReference type="SUPFAM" id="SSF56059">
    <property type="entry name" value="Glutathione synthetase ATP-binding domain-like"/>
    <property type="match status" value="1"/>
</dbReference>
<comment type="caution">
    <text evidence="3">The sequence shown here is derived from an EMBL/GenBank/DDBJ whole genome shotgun (WGS) entry which is preliminary data.</text>
</comment>
<dbReference type="GO" id="GO:0016874">
    <property type="term" value="F:ligase activity"/>
    <property type="evidence" value="ECO:0007669"/>
    <property type="project" value="UniProtKB-KW"/>
</dbReference>
<evidence type="ECO:0000313" key="4">
    <source>
        <dbReference type="Proteomes" id="UP001597231"/>
    </source>
</evidence>
<evidence type="ECO:0000313" key="3">
    <source>
        <dbReference type="EMBL" id="MFD1203985.1"/>
    </source>
</evidence>
<dbReference type="Pfam" id="PF08443">
    <property type="entry name" value="RimK"/>
    <property type="match status" value="1"/>
</dbReference>
<dbReference type="PANTHER" id="PTHR21621:SF0">
    <property type="entry name" value="BETA-CITRYLGLUTAMATE SYNTHASE B-RELATED"/>
    <property type="match status" value="1"/>
</dbReference>
<dbReference type="Gene3D" id="3.30.1490.20">
    <property type="entry name" value="ATP-grasp fold, A domain"/>
    <property type="match status" value="1"/>
</dbReference>
<proteinExistence type="predicted"/>
<dbReference type="InterPro" id="IPR011761">
    <property type="entry name" value="ATP-grasp"/>
</dbReference>
<reference evidence="4" key="1">
    <citation type="journal article" date="2019" name="Int. J. Syst. Evol. Microbiol.">
        <title>The Global Catalogue of Microorganisms (GCM) 10K type strain sequencing project: providing services to taxonomists for standard genome sequencing and annotation.</title>
        <authorList>
            <consortium name="The Broad Institute Genomics Platform"/>
            <consortium name="The Broad Institute Genome Sequencing Center for Infectious Disease"/>
            <person name="Wu L."/>
            <person name="Ma J."/>
        </authorList>
    </citation>
    <scope>NUCLEOTIDE SEQUENCE [LARGE SCALE GENOMIC DNA]</scope>
    <source>
        <strain evidence="4">CCUG 53915</strain>
    </source>
</reference>
<evidence type="ECO:0000256" key="1">
    <source>
        <dbReference type="PROSITE-ProRule" id="PRU00409"/>
    </source>
</evidence>
<dbReference type="RefSeq" id="WP_381479693.1">
    <property type="nucleotide sequence ID" value="NZ_JBHTLT010000014.1"/>
</dbReference>
<dbReference type="InterPro" id="IPR013651">
    <property type="entry name" value="ATP-grasp_RimK-type"/>
</dbReference>
<gene>
    <name evidence="3" type="ORF">ACFQ38_02425</name>
</gene>
<evidence type="ECO:0000259" key="2">
    <source>
        <dbReference type="PROSITE" id="PS50975"/>
    </source>
</evidence>
<keyword evidence="4" id="KW-1185">Reference proteome</keyword>
<dbReference type="PANTHER" id="PTHR21621">
    <property type="entry name" value="RIBOSOMAL PROTEIN S6 MODIFICATION PROTEIN"/>
    <property type="match status" value="1"/>
</dbReference>
<accession>A0ABW3TTL6</accession>
<protein>
    <submittedName>
        <fullName evidence="3">RimK family alpha-L-glutamate ligase</fullName>
    </submittedName>
</protein>
<sequence length="264" mass="29998">MKGYLYYTAYEAERNSGFIDEMYKCAKKADITLRLLVEGKEPNRDADFILFRDRNSSLSKRWESEGFRVVNRSEVNAIANNKLRTYELSTILGIPTIPSKKILSTANIHGYPVVLKTVNGHGGNEVFLCHTQEQADEFFTAFHDKTAICQPYIESNAQDVRVFMIGNDVVGAVKRKGNDSFKSNYTLGGSIEKYSLSEWQVRQVQTIAKALKSDYIGIDFLLLPDGRWVLNEIEDPVGARSLYKTHDFSIAEKLIQYIQKSLSQ</sequence>
<keyword evidence="1" id="KW-0547">Nucleotide-binding</keyword>
<dbReference type="PROSITE" id="PS50975">
    <property type="entry name" value="ATP_GRASP"/>
    <property type="match status" value="1"/>
</dbReference>
<organism evidence="3 4">
    <name type="scientific">Sporosarcina contaminans</name>
    <dbReference type="NCBI Taxonomy" id="633403"/>
    <lineage>
        <taxon>Bacteria</taxon>
        <taxon>Bacillati</taxon>
        <taxon>Bacillota</taxon>
        <taxon>Bacilli</taxon>
        <taxon>Bacillales</taxon>
        <taxon>Caryophanaceae</taxon>
        <taxon>Sporosarcina</taxon>
    </lineage>
</organism>
<dbReference type="Proteomes" id="UP001597231">
    <property type="component" value="Unassembled WGS sequence"/>
</dbReference>
<keyword evidence="3" id="KW-0436">Ligase</keyword>
<feature type="domain" description="ATP-grasp" evidence="2">
    <location>
        <begin position="86"/>
        <end position="259"/>
    </location>
</feature>
<dbReference type="EMBL" id="JBHTLT010000014">
    <property type="protein sequence ID" value="MFD1203985.1"/>
    <property type="molecule type" value="Genomic_DNA"/>
</dbReference>
<dbReference type="Gene3D" id="3.30.470.20">
    <property type="entry name" value="ATP-grasp fold, B domain"/>
    <property type="match status" value="1"/>
</dbReference>
<name>A0ABW3TTL6_9BACL</name>